<gene>
    <name evidence="1" type="ORF">KTO63_00660</name>
</gene>
<dbReference type="PROSITE" id="PS51257">
    <property type="entry name" value="PROKAR_LIPOPROTEIN"/>
    <property type="match status" value="1"/>
</dbReference>
<dbReference type="Proteomes" id="UP000812270">
    <property type="component" value="Unassembled WGS sequence"/>
</dbReference>
<reference evidence="1" key="1">
    <citation type="submission" date="2021-06" db="EMBL/GenBank/DDBJ databases">
        <authorList>
            <person name="Huq M.A."/>
        </authorList>
    </citation>
    <scope>NUCLEOTIDE SEQUENCE</scope>
    <source>
        <strain evidence="1">MAH-26</strain>
    </source>
</reference>
<keyword evidence="2" id="KW-1185">Reference proteome</keyword>
<organism evidence="1 2">
    <name type="scientific">Pinibacter aurantiacus</name>
    <dbReference type="NCBI Taxonomy" id="2851599"/>
    <lineage>
        <taxon>Bacteria</taxon>
        <taxon>Pseudomonadati</taxon>
        <taxon>Bacteroidota</taxon>
        <taxon>Chitinophagia</taxon>
        <taxon>Chitinophagales</taxon>
        <taxon>Chitinophagaceae</taxon>
        <taxon>Pinibacter</taxon>
    </lineage>
</organism>
<dbReference type="EMBL" id="JAHSPG010000001">
    <property type="protein sequence ID" value="MBV4355636.1"/>
    <property type="molecule type" value="Genomic_DNA"/>
</dbReference>
<dbReference type="CDD" id="cd00063">
    <property type="entry name" value="FN3"/>
    <property type="match status" value="1"/>
</dbReference>
<evidence type="ECO:0000313" key="2">
    <source>
        <dbReference type="Proteomes" id="UP000812270"/>
    </source>
</evidence>
<protein>
    <recommendedName>
        <fullName evidence="3">DUF5000 domain-containing protein</fullName>
    </recommendedName>
</protein>
<evidence type="ECO:0000313" key="1">
    <source>
        <dbReference type="EMBL" id="MBV4355636.1"/>
    </source>
</evidence>
<dbReference type="RefSeq" id="WP_217789188.1">
    <property type="nucleotide sequence ID" value="NZ_JAHSPG010000001.1"/>
</dbReference>
<dbReference type="InterPro" id="IPR003961">
    <property type="entry name" value="FN3_dom"/>
</dbReference>
<proteinExistence type="predicted"/>
<accession>A0A9E2W6T3</accession>
<evidence type="ECO:0008006" key="3">
    <source>
        <dbReference type="Google" id="ProtNLM"/>
    </source>
</evidence>
<sequence length="417" mass="46544">MKTFTRISLVTLLAIMVILGCDKKDTAFRDYLGGKEVIYAGLPSNVSYFAGYLRTQLYWNPSPDQTIAKYVIYWNNKADSILVNATTHKPSDTMRVMISNLKEYSYAFTIYSIDGQGNRSIPLEINNVKVYGPIYKAGLLNRPYNADNPSKVNDDGTVTLNFNKADTINITTVIEYTNTSDVVVKKNIDSSQYSLILSDLKPGTSVKYYSSYIPFVGSLDTVFTNEASTFPEIKKYVECDKSLWAELQMPNDAQTLGTAYGPETRLNRIWDGDWSEGGRDFWGSHIFHSNQAHLPAQLSFDLGKDYNELGRIAEMGRSCCATATAFEVWGISTNDINAAATSKPSTDAGWADEMRSKGWTLLKDVVRTDNGQAIATFDLIKNPPPVRYIRLRVKAVADGSSGDFQIAEVGFWNMVQF</sequence>
<dbReference type="AlphaFoldDB" id="A0A9E2W6T3"/>
<name>A0A9E2W6T3_9BACT</name>
<comment type="caution">
    <text evidence="1">The sequence shown here is derived from an EMBL/GenBank/DDBJ whole genome shotgun (WGS) entry which is preliminary data.</text>
</comment>
<dbReference type="Pfam" id="PF16389">
    <property type="entry name" value="DUF4998"/>
    <property type="match status" value="1"/>
</dbReference>